<feature type="region of interest" description="Disordered" evidence="6">
    <location>
        <begin position="1"/>
        <end position="32"/>
    </location>
</feature>
<dbReference type="GO" id="GO:0005789">
    <property type="term" value="C:endoplasmic reticulum membrane"/>
    <property type="evidence" value="ECO:0007669"/>
    <property type="project" value="UniProtKB-SubCell"/>
</dbReference>
<dbReference type="GeneID" id="24533512"/>
<reference evidence="8" key="2">
    <citation type="submission" date="2014-05" db="EMBL/GenBank/DDBJ databases">
        <title>The genome sequences of chimpanzee malaria parasites reveal the path to human adaptation.</title>
        <authorList>
            <person name="Otto T.D."/>
            <person name="Rayner J.C."/>
            <person name="Boehme U."/>
            <person name="Pain A."/>
            <person name="Spottiswoode N."/>
            <person name="Sanders M."/>
            <person name="Quail M."/>
            <person name="Ollomo B."/>
            <person name="Renaud F."/>
            <person name="Thomas A.W."/>
            <person name="Prugnolle F."/>
            <person name="Conway D.J."/>
            <person name="Newbold C."/>
            <person name="Berriman M."/>
        </authorList>
    </citation>
    <scope>NUCLEOTIDE SEQUENCE [LARGE SCALE GENOMIC DNA]</scope>
    <source>
        <strain evidence="8">CDC</strain>
    </source>
</reference>
<keyword evidence="10" id="KW-1185">Reference proteome</keyword>
<evidence type="ECO:0000256" key="5">
    <source>
        <dbReference type="ARBA" id="ARBA00023136"/>
    </source>
</evidence>
<reference evidence="8" key="1">
    <citation type="submission" date="2014-01" db="EMBL/GenBank/DDBJ databases">
        <authorList>
            <person name="Aslett M."/>
        </authorList>
    </citation>
    <scope>NUCLEOTIDE SEQUENCE</scope>
    <source>
        <strain evidence="8">CDC</strain>
    </source>
</reference>
<proteinExistence type="predicted"/>
<comment type="subcellular location">
    <subcellularLocation>
        <location evidence="1">Endoplasmic reticulum membrane</location>
        <topology evidence="1">Multi-pass membrane protein</topology>
    </subcellularLocation>
</comment>
<evidence type="ECO:0000313" key="8">
    <source>
        <dbReference type="EMBL" id="CDO66724.1"/>
    </source>
</evidence>
<evidence type="ECO:0000256" key="2">
    <source>
        <dbReference type="ARBA" id="ARBA00022692"/>
    </source>
</evidence>
<organism evidence="8 10">
    <name type="scientific">Plasmodium reichenowi</name>
    <dbReference type="NCBI Taxonomy" id="5854"/>
    <lineage>
        <taxon>Eukaryota</taxon>
        <taxon>Sar</taxon>
        <taxon>Alveolata</taxon>
        <taxon>Apicomplexa</taxon>
        <taxon>Aconoidasida</taxon>
        <taxon>Haemosporida</taxon>
        <taxon>Plasmodiidae</taxon>
        <taxon>Plasmodium</taxon>
        <taxon>Plasmodium (Laverania)</taxon>
    </lineage>
</organism>
<accession>A0A060RZ35</accession>
<keyword evidence="3" id="KW-0256">Endoplasmic reticulum</keyword>
<dbReference type="PANTHER" id="PTHR31394:SF1">
    <property type="entry name" value="TRANSMEMBRANE PROTEIN 199"/>
    <property type="match status" value="1"/>
</dbReference>
<gene>
    <name evidence="8" type="ORF">PRCDC_1425000</name>
    <name evidence="9" type="ORF">PRSY57_1425000</name>
</gene>
<feature type="transmembrane region" description="Helical" evidence="7">
    <location>
        <begin position="276"/>
        <end position="299"/>
    </location>
</feature>
<feature type="region of interest" description="Disordered" evidence="6">
    <location>
        <begin position="45"/>
        <end position="88"/>
    </location>
</feature>
<keyword evidence="5 7" id="KW-0472">Membrane</keyword>
<dbReference type="RefSeq" id="XP_012765304.1">
    <property type="nucleotide sequence ID" value="XM_012909850.1"/>
</dbReference>
<evidence type="ECO:0000313" key="9">
    <source>
        <dbReference type="EMBL" id="KYN93908.1"/>
    </source>
</evidence>
<protein>
    <submittedName>
        <fullName evidence="8">Uncharacterized protein</fullName>
    </submittedName>
</protein>
<feature type="compositionally biased region" description="Basic and acidic residues" evidence="6">
    <location>
        <begin position="1"/>
        <end position="25"/>
    </location>
</feature>
<reference evidence="9 11" key="3">
    <citation type="journal article" date="2016" name="Nat. Commun.">
        <title>Genomes of cryptic chimpanzee Plasmodium species reveal key evolutionary events leading to human malaria.</title>
        <authorList>
            <person name="Sundararaman S.A."/>
            <person name="Plenderleith L.J."/>
            <person name="Liu W."/>
            <person name="Loy D.E."/>
            <person name="Learn G.H."/>
            <person name="Li Y."/>
            <person name="Shaw K.S."/>
            <person name="Ayouba A."/>
            <person name="Peeters M."/>
            <person name="Speede S."/>
            <person name="Shaw G.M."/>
            <person name="Bushman F.D."/>
            <person name="Brisson D."/>
            <person name="Rayner J.C."/>
            <person name="Sharp P.M."/>
            <person name="Hahn B.H."/>
        </authorList>
    </citation>
    <scope>NUCLEOTIDE SEQUENCE [LARGE SCALE GENOMIC DNA]</scope>
    <source>
        <strain evidence="9 11">SY57</strain>
    </source>
</reference>
<dbReference type="InterPro" id="IPR021013">
    <property type="entry name" value="ATPase_Vma12"/>
</dbReference>
<dbReference type="Proteomes" id="UP000027581">
    <property type="component" value="Unassembled WGS sequence"/>
</dbReference>
<dbReference type="KEGG" id="prei:PRSY57_1425000"/>
<keyword evidence="2 7" id="KW-0812">Transmembrane</keyword>
<dbReference type="GO" id="GO:0070072">
    <property type="term" value="P:vacuolar proton-transporting V-type ATPase complex assembly"/>
    <property type="evidence" value="ECO:0007669"/>
    <property type="project" value="InterPro"/>
</dbReference>
<dbReference type="EMBL" id="HG810775">
    <property type="protein sequence ID" value="CDO66724.1"/>
    <property type="molecule type" value="Genomic_DNA"/>
</dbReference>
<evidence type="ECO:0000256" key="3">
    <source>
        <dbReference type="ARBA" id="ARBA00022824"/>
    </source>
</evidence>
<dbReference type="VEuPathDB" id="PlasmoDB:PRCDC_1425000"/>
<evidence type="ECO:0000256" key="4">
    <source>
        <dbReference type="ARBA" id="ARBA00022989"/>
    </source>
</evidence>
<dbReference type="Proteomes" id="UP000076359">
    <property type="component" value="Unassembled WGS sequence"/>
</dbReference>
<evidence type="ECO:0000256" key="7">
    <source>
        <dbReference type="SAM" id="Phobius"/>
    </source>
</evidence>
<evidence type="ECO:0000313" key="10">
    <source>
        <dbReference type="Proteomes" id="UP000027581"/>
    </source>
</evidence>
<evidence type="ECO:0000256" key="1">
    <source>
        <dbReference type="ARBA" id="ARBA00004477"/>
    </source>
</evidence>
<dbReference type="AlphaFoldDB" id="A0A060RZ35"/>
<dbReference type="EMBL" id="LVLA01000015">
    <property type="protein sequence ID" value="KYN93908.1"/>
    <property type="molecule type" value="Genomic_DNA"/>
</dbReference>
<dbReference type="PANTHER" id="PTHR31394">
    <property type="entry name" value="TRANSMEMBRANE PROTEIN 199"/>
    <property type="match status" value="1"/>
</dbReference>
<name>A0A060RZ35_PLARE</name>
<evidence type="ECO:0000256" key="6">
    <source>
        <dbReference type="SAM" id="MobiDB-lite"/>
    </source>
</evidence>
<dbReference type="VEuPathDB" id="PlasmoDB:PRG01_1425500"/>
<sequence>MPAKSKKDMQEEKCHRIKEDNKNENDSNNNLFLKEEKEIYTYKKLDEQNKEKECNDNKDQEINNKKKKINDNKKEDMDKQNTTQNEEKKDEDSVFFKRIINVEITPNIKNFIELFLLSREDILNWCSKNNSMYSYKINEKIWNIIFSDSKNTLENFLKEKSINIDMLSVLVYIYNLYCTNNNKDKINFQDIMNSSCITYRGIYENIDENSKTFKNLLREEREYKRIVGDTNNQTNDFFSNYKKSYPYGINLIIGIFLTFLGGYYGSLILGYTKFTTRLICGILFSYVTLILEVIIFIIINEKIENVKKNQKKMGSNYELYERVHIKDDNEDKKKKKIMESVELIEETTKPSTVKQRKKT</sequence>
<evidence type="ECO:0000313" key="11">
    <source>
        <dbReference type="Proteomes" id="UP000076359"/>
    </source>
</evidence>
<feature type="transmembrane region" description="Helical" evidence="7">
    <location>
        <begin position="247"/>
        <end position="264"/>
    </location>
</feature>
<keyword evidence="4 7" id="KW-1133">Transmembrane helix</keyword>